<dbReference type="EMBL" id="CP142434">
    <property type="protein sequence ID" value="XBC48469.1"/>
    <property type="molecule type" value="Genomic_DNA"/>
</dbReference>
<gene>
    <name evidence="1" type="ORF">VUQ09_03500</name>
</gene>
<proteinExistence type="predicted"/>
<dbReference type="AlphaFoldDB" id="A0AB74TXP2"/>
<sequence>MSKDKNLNDEEGILIDKENYNCITQVIEDNKKHKAQLAYLQGFVKGLATVVEELKREIS</sequence>
<accession>A0AB74TXP2</accession>
<protein>
    <submittedName>
        <fullName evidence="1">Uncharacterized protein</fullName>
    </submittedName>
</protein>
<reference evidence="1" key="1">
    <citation type="submission" date="2023-12" db="EMBL/GenBank/DDBJ databases">
        <title>Dolosigranulum savutii sp. nov. isolated from human upper respiratory samples collected in Botswana.</title>
        <authorList>
            <person name="Kelly M.S."/>
        </authorList>
    </citation>
    <scope>NUCLEOTIDE SEQUENCE</scope>
    <source>
        <strain evidence="1">MSK312</strain>
    </source>
</reference>
<organism evidence="1">
    <name type="scientific">Dolosigranulum savutiense</name>
    <dbReference type="NCBI Taxonomy" id="3110288"/>
    <lineage>
        <taxon>Bacteria</taxon>
        <taxon>Bacillati</taxon>
        <taxon>Bacillota</taxon>
        <taxon>Bacilli</taxon>
        <taxon>Lactobacillales</taxon>
        <taxon>Carnobacteriaceae</taxon>
        <taxon>Dolosigranulum</taxon>
    </lineage>
</organism>
<dbReference type="RefSeq" id="WP_347298457.1">
    <property type="nucleotide sequence ID" value="NZ_CP142434.1"/>
</dbReference>
<evidence type="ECO:0000313" key="1">
    <source>
        <dbReference type="EMBL" id="XBC48469.1"/>
    </source>
</evidence>
<name>A0AB74TXP2_9LACT</name>